<keyword evidence="2" id="KW-1185">Reference proteome</keyword>
<reference evidence="1 2" key="1">
    <citation type="submission" date="2014-02" db="EMBL/GenBank/DDBJ databases">
        <authorList>
            <person name="Genoscope - CEA"/>
        </authorList>
    </citation>
    <scope>NUCLEOTIDE SEQUENCE [LARGE SCALE GENOMIC DNA]</scope>
    <source>
        <strain evidence="1 2">PCC 8005</strain>
    </source>
</reference>
<accession>A0A9P1KG61</accession>
<sequence>MIKTLNKIGKISGQLVAICTAILAVVNYAENTAPKITNQGK</sequence>
<evidence type="ECO:0000313" key="2">
    <source>
        <dbReference type="Proteomes" id="UP000032946"/>
    </source>
</evidence>
<dbReference type="Proteomes" id="UP000032946">
    <property type="component" value="Chromosome"/>
</dbReference>
<organism evidence="1 2">
    <name type="scientific">Limnospira indica PCC 8005</name>
    <dbReference type="NCBI Taxonomy" id="376219"/>
    <lineage>
        <taxon>Bacteria</taxon>
        <taxon>Bacillati</taxon>
        <taxon>Cyanobacteriota</taxon>
        <taxon>Cyanophyceae</taxon>
        <taxon>Oscillatoriophycideae</taxon>
        <taxon>Oscillatoriales</taxon>
        <taxon>Sirenicapillariaceae</taxon>
        <taxon>Limnospira</taxon>
    </lineage>
</organism>
<name>A0A9P1KG61_9CYAN</name>
<gene>
    <name evidence="1" type="ORF">ARTHRO_40659</name>
</gene>
<evidence type="ECO:0000313" key="1">
    <source>
        <dbReference type="EMBL" id="CDM96253.1"/>
    </source>
</evidence>
<dbReference type="RefSeq" id="WP_006624657.1">
    <property type="nucleotide sequence ID" value="NZ_FO818640.1"/>
</dbReference>
<dbReference type="AlphaFoldDB" id="A0A9P1KG61"/>
<proteinExistence type="predicted"/>
<protein>
    <submittedName>
        <fullName evidence="1">Uncharacterized protein</fullName>
    </submittedName>
</protein>
<dbReference type="EMBL" id="FO818640">
    <property type="protein sequence ID" value="CDM96253.1"/>
    <property type="molecule type" value="Genomic_DNA"/>
</dbReference>